<dbReference type="GO" id="GO:0000981">
    <property type="term" value="F:DNA-binding transcription factor activity, RNA polymerase II-specific"/>
    <property type="evidence" value="ECO:0007669"/>
    <property type="project" value="TreeGrafter"/>
</dbReference>
<dbReference type="AlphaFoldDB" id="A0A6H5J8R3"/>
<protein>
    <recommendedName>
        <fullName evidence="8">C2H2-type domain-containing protein</fullName>
    </recommendedName>
</protein>
<dbReference type="Pfam" id="PF00096">
    <property type="entry name" value="zf-C2H2"/>
    <property type="match status" value="4"/>
</dbReference>
<keyword evidence="3" id="KW-0677">Repeat</keyword>
<dbReference type="FunFam" id="3.30.160.60:FF:000100">
    <property type="entry name" value="Zinc finger 45-like"/>
    <property type="match status" value="4"/>
</dbReference>
<dbReference type="SUPFAM" id="SSF57667">
    <property type="entry name" value="beta-beta-alpha zinc fingers"/>
    <property type="match status" value="3"/>
</dbReference>
<dbReference type="PROSITE" id="PS00028">
    <property type="entry name" value="ZINC_FINGER_C2H2_1"/>
    <property type="match status" value="5"/>
</dbReference>
<evidence type="ECO:0000256" key="2">
    <source>
        <dbReference type="ARBA" id="ARBA00022723"/>
    </source>
</evidence>
<evidence type="ECO:0000256" key="7">
    <source>
        <dbReference type="PROSITE-ProRule" id="PRU00042"/>
    </source>
</evidence>
<dbReference type="OrthoDB" id="6020621at2759"/>
<keyword evidence="6" id="KW-0539">Nucleus</keyword>
<dbReference type="PANTHER" id="PTHR24394:SF29">
    <property type="entry name" value="MYONEURIN"/>
    <property type="match status" value="1"/>
</dbReference>
<proteinExistence type="predicted"/>
<feature type="domain" description="C2H2-type" evidence="8">
    <location>
        <begin position="415"/>
        <end position="443"/>
    </location>
</feature>
<dbReference type="PROSITE" id="PS50157">
    <property type="entry name" value="ZINC_FINGER_C2H2_2"/>
    <property type="match status" value="5"/>
</dbReference>
<dbReference type="InterPro" id="IPR036236">
    <property type="entry name" value="Znf_C2H2_sf"/>
</dbReference>
<organism evidence="9 10">
    <name type="scientific">Trichogramma brassicae</name>
    <dbReference type="NCBI Taxonomy" id="86971"/>
    <lineage>
        <taxon>Eukaryota</taxon>
        <taxon>Metazoa</taxon>
        <taxon>Ecdysozoa</taxon>
        <taxon>Arthropoda</taxon>
        <taxon>Hexapoda</taxon>
        <taxon>Insecta</taxon>
        <taxon>Pterygota</taxon>
        <taxon>Neoptera</taxon>
        <taxon>Endopterygota</taxon>
        <taxon>Hymenoptera</taxon>
        <taxon>Apocrita</taxon>
        <taxon>Proctotrupomorpha</taxon>
        <taxon>Chalcidoidea</taxon>
        <taxon>Trichogrammatidae</taxon>
        <taxon>Trichogramma</taxon>
    </lineage>
</organism>
<keyword evidence="2" id="KW-0479">Metal-binding</keyword>
<sequence length="728" mass="83478">LIEDDSSDCVYTAAAAEVVLFVVGVMPRFFSLQIVFSTPTPPPPPPAIDDLDTLSARAPIHNRSKPFECDICHKSFGNKNHLNTHIDAVHNRSKPFECEICHKSFGYKNHLNYHINTVHDQSKPFECDICHKSFRNKNHLNSHIDAVHNRSKPFECEICQKSFGYKNHLNYHKDVVHIRSKPFAGCFLLYKYGPTRVQQVKVYTLSYVHVPMACARECERKQSNRAESFGYWRIAAAAVSCLAICFTRASAHGCIFTTYILELGCNTLIYIVSYSCATNAIHAFRGAGIARIFAIVSIQVYIDDSRVLVMQKERDGPHRFYGEVCVKYHFEKQSLPLRLTNFWSCARLQRHRAATTLRAASREVLQYNDQNLVHSRHRHAQQHIDRPTSGSCDRQLNRGNIIGRPNVTVHSGVRHACEICGKKFSRKNNLQNHIDSVHEERKTRPRATVRFDISVLAYTYGLTPEYMQSMCIPRVRSIIAKRGTPKSFVFVCVQRIRKGAPTIRSVITYVNDHGCPGACHLNSPSDLSLDFCSQARDVLIISRYNTEDRRLCTERTLACTRGSSLATWIARPATTPRSRSKKNQRKFKLLPRAYASCGSKKKGENLFWITRINIYVDYTREDRSFDKIKSRAKTFIRTRKIAEDNHTAHGRSSARPRTQIYIKISRVRATYSLLKLLKMDNYDIFITPCRVLRNPVYTRDQFCALGSGRRRRLLINSLKPNKYTSSDK</sequence>
<keyword evidence="5" id="KW-0862">Zinc</keyword>
<keyword evidence="4 7" id="KW-0863">Zinc-finger</keyword>
<feature type="non-terminal residue" evidence="9">
    <location>
        <position position="1"/>
    </location>
</feature>
<accession>A0A6H5J8R3</accession>
<reference evidence="9 10" key="1">
    <citation type="submission" date="2020-02" db="EMBL/GenBank/DDBJ databases">
        <authorList>
            <person name="Ferguson B K."/>
        </authorList>
    </citation>
    <scope>NUCLEOTIDE SEQUENCE [LARGE SCALE GENOMIC DNA]</scope>
</reference>
<comment type="subcellular location">
    <subcellularLocation>
        <location evidence="1">Nucleus</location>
    </subcellularLocation>
</comment>
<gene>
    <name evidence="9" type="ORF">TBRA_LOCUS16177</name>
</gene>
<evidence type="ECO:0000256" key="5">
    <source>
        <dbReference type="ARBA" id="ARBA00022833"/>
    </source>
</evidence>
<name>A0A6H5J8R3_9HYME</name>
<feature type="domain" description="C2H2-type" evidence="8">
    <location>
        <begin position="125"/>
        <end position="153"/>
    </location>
</feature>
<evidence type="ECO:0000256" key="1">
    <source>
        <dbReference type="ARBA" id="ARBA00004123"/>
    </source>
</evidence>
<dbReference type="Pfam" id="PF13894">
    <property type="entry name" value="zf-C2H2_4"/>
    <property type="match status" value="1"/>
</dbReference>
<dbReference type="Proteomes" id="UP000479190">
    <property type="component" value="Unassembled WGS sequence"/>
</dbReference>
<dbReference type="GO" id="GO:0008270">
    <property type="term" value="F:zinc ion binding"/>
    <property type="evidence" value="ECO:0007669"/>
    <property type="project" value="UniProtKB-KW"/>
</dbReference>
<dbReference type="GO" id="GO:0005634">
    <property type="term" value="C:nucleus"/>
    <property type="evidence" value="ECO:0007669"/>
    <property type="project" value="UniProtKB-SubCell"/>
</dbReference>
<evidence type="ECO:0000313" key="10">
    <source>
        <dbReference type="Proteomes" id="UP000479190"/>
    </source>
</evidence>
<dbReference type="FunFam" id="3.30.160.60:FF:000065">
    <property type="entry name" value="B-cell CLL/lymphoma 6, member B"/>
    <property type="match status" value="1"/>
</dbReference>
<evidence type="ECO:0000313" key="9">
    <source>
        <dbReference type="EMBL" id="CAB0044589.1"/>
    </source>
</evidence>
<dbReference type="InterPro" id="IPR013087">
    <property type="entry name" value="Znf_C2H2_type"/>
</dbReference>
<dbReference type="SMART" id="SM00355">
    <property type="entry name" value="ZnF_C2H2"/>
    <property type="match status" value="5"/>
</dbReference>
<dbReference type="PANTHER" id="PTHR24394">
    <property type="entry name" value="ZINC FINGER PROTEIN"/>
    <property type="match status" value="1"/>
</dbReference>
<evidence type="ECO:0000256" key="6">
    <source>
        <dbReference type="ARBA" id="ARBA00023242"/>
    </source>
</evidence>
<keyword evidence="10" id="KW-1185">Reference proteome</keyword>
<feature type="domain" description="C2H2-type" evidence="8">
    <location>
        <begin position="154"/>
        <end position="182"/>
    </location>
</feature>
<feature type="domain" description="C2H2-type" evidence="8">
    <location>
        <begin position="96"/>
        <end position="124"/>
    </location>
</feature>
<feature type="domain" description="C2H2-type" evidence="8">
    <location>
        <begin position="67"/>
        <end position="95"/>
    </location>
</feature>
<dbReference type="EMBL" id="CADCXV010001472">
    <property type="protein sequence ID" value="CAB0044589.1"/>
    <property type="molecule type" value="Genomic_DNA"/>
</dbReference>
<dbReference type="Gene3D" id="3.30.160.60">
    <property type="entry name" value="Classic Zinc Finger"/>
    <property type="match status" value="5"/>
</dbReference>
<evidence type="ECO:0000256" key="3">
    <source>
        <dbReference type="ARBA" id="ARBA00022737"/>
    </source>
</evidence>
<evidence type="ECO:0000259" key="8">
    <source>
        <dbReference type="PROSITE" id="PS50157"/>
    </source>
</evidence>
<evidence type="ECO:0000256" key="4">
    <source>
        <dbReference type="ARBA" id="ARBA00022771"/>
    </source>
</evidence>